<evidence type="ECO:0000313" key="2">
    <source>
        <dbReference type="EMBL" id="RMC17167.1"/>
    </source>
</evidence>
<evidence type="ECO:0000256" key="1">
    <source>
        <dbReference type="SAM" id="MobiDB-lite"/>
    </source>
</evidence>
<keyword evidence="3" id="KW-1185">Reference proteome</keyword>
<feature type="region of interest" description="Disordered" evidence="1">
    <location>
        <begin position="173"/>
        <end position="192"/>
    </location>
</feature>
<name>A0A3M0LDG1_HIRRU</name>
<organism evidence="2 3">
    <name type="scientific">Hirundo rustica rustica</name>
    <dbReference type="NCBI Taxonomy" id="333673"/>
    <lineage>
        <taxon>Eukaryota</taxon>
        <taxon>Metazoa</taxon>
        <taxon>Chordata</taxon>
        <taxon>Craniata</taxon>
        <taxon>Vertebrata</taxon>
        <taxon>Euteleostomi</taxon>
        <taxon>Archelosauria</taxon>
        <taxon>Archosauria</taxon>
        <taxon>Dinosauria</taxon>
        <taxon>Saurischia</taxon>
        <taxon>Theropoda</taxon>
        <taxon>Coelurosauria</taxon>
        <taxon>Aves</taxon>
        <taxon>Neognathae</taxon>
        <taxon>Neoaves</taxon>
        <taxon>Telluraves</taxon>
        <taxon>Australaves</taxon>
        <taxon>Passeriformes</taxon>
        <taxon>Sylvioidea</taxon>
        <taxon>Hirundinidae</taxon>
        <taxon>Hirundo</taxon>
    </lineage>
</organism>
<dbReference type="Proteomes" id="UP000269221">
    <property type="component" value="Unassembled WGS sequence"/>
</dbReference>
<sequence length="192" mass="21039">MNKPSQRARGQLLPYNTIPGLRDMSMPSRKKLKANDGGLTTTFQEEAAAPRVSVFSPFQPAHKGEWLILEEAESSDCLANACQIWFLSAESEAGKNLPELYFNIVYFHPRLTNVNYTKSNLLCQSLSLVLKYQKLCGQQDQGSDSPPLLGTIEATPRILCPVLGLSQQEGCFRDSSYPEKGNGGGEGSGPQI</sequence>
<evidence type="ECO:0000313" key="3">
    <source>
        <dbReference type="Proteomes" id="UP000269221"/>
    </source>
</evidence>
<gene>
    <name evidence="2" type="ORF">DUI87_05744</name>
</gene>
<dbReference type="AlphaFoldDB" id="A0A3M0LDG1"/>
<feature type="compositionally biased region" description="Gly residues" evidence="1">
    <location>
        <begin position="181"/>
        <end position="192"/>
    </location>
</feature>
<protein>
    <submittedName>
        <fullName evidence="2">Uncharacterized protein</fullName>
    </submittedName>
</protein>
<reference evidence="2 3" key="1">
    <citation type="submission" date="2018-07" db="EMBL/GenBank/DDBJ databases">
        <title>A high quality draft genome assembly of the barn swallow (H. rustica rustica).</title>
        <authorList>
            <person name="Formenti G."/>
            <person name="Chiara M."/>
            <person name="Poveda L."/>
            <person name="Francoijs K.-J."/>
            <person name="Bonisoli-Alquati A."/>
            <person name="Canova L."/>
            <person name="Gianfranceschi L."/>
            <person name="Horner D.S."/>
            <person name="Saino N."/>
        </authorList>
    </citation>
    <scope>NUCLEOTIDE SEQUENCE [LARGE SCALE GENOMIC DNA]</scope>
    <source>
        <strain evidence="2">Chelidonia</strain>
        <tissue evidence="2">Blood</tissue>
    </source>
</reference>
<comment type="caution">
    <text evidence="2">The sequence shown here is derived from an EMBL/GenBank/DDBJ whole genome shotgun (WGS) entry which is preliminary data.</text>
</comment>
<proteinExistence type="predicted"/>
<accession>A0A3M0LDG1</accession>
<dbReference type="EMBL" id="QRBI01000099">
    <property type="protein sequence ID" value="RMC17167.1"/>
    <property type="molecule type" value="Genomic_DNA"/>
</dbReference>